<dbReference type="PANTHER" id="PTHR28533:SF1">
    <property type="entry name" value="PROTEIN PBN1"/>
    <property type="match status" value="1"/>
</dbReference>
<evidence type="ECO:0000256" key="11">
    <source>
        <dbReference type="RuleBase" id="RU366056"/>
    </source>
</evidence>
<organism evidence="12 13">
    <name type="scientific">Pseudopithomyces chartarum</name>
    <dbReference type="NCBI Taxonomy" id="1892770"/>
    <lineage>
        <taxon>Eukaryota</taxon>
        <taxon>Fungi</taxon>
        <taxon>Dikarya</taxon>
        <taxon>Ascomycota</taxon>
        <taxon>Pezizomycotina</taxon>
        <taxon>Dothideomycetes</taxon>
        <taxon>Pleosporomycetidae</taxon>
        <taxon>Pleosporales</taxon>
        <taxon>Massarineae</taxon>
        <taxon>Didymosphaeriaceae</taxon>
        <taxon>Pseudopithomyces</taxon>
    </lineage>
</organism>
<dbReference type="EMBL" id="WVTA01000014">
    <property type="protein sequence ID" value="KAK3202081.1"/>
    <property type="molecule type" value="Genomic_DNA"/>
</dbReference>
<reference evidence="12 13" key="1">
    <citation type="submission" date="2021-02" db="EMBL/GenBank/DDBJ databases">
        <title>Genome assembly of Pseudopithomyces chartarum.</title>
        <authorList>
            <person name="Jauregui R."/>
            <person name="Singh J."/>
            <person name="Voisey C."/>
        </authorList>
    </citation>
    <scope>NUCLEOTIDE SEQUENCE [LARGE SCALE GENOMIC DNA]</scope>
    <source>
        <strain evidence="12 13">AGR01</strain>
    </source>
</reference>
<keyword evidence="5 11" id="KW-0337">GPI-anchor biosynthesis</keyword>
<name>A0AAN6LTW4_9PLEO</name>
<dbReference type="Proteomes" id="UP001280581">
    <property type="component" value="Unassembled WGS sequence"/>
</dbReference>
<evidence type="ECO:0000256" key="2">
    <source>
        <dbReference type="ARBA" id="ARBA00004687"/>
    </source>
</evidence>
<gene>
    <name evidence="12" type="ORF">GRF29_161g39055</name>
</gene>
<evidence type="ECO:0000256" key="1">
    <source>
        <dbReference type="ARBA" id="ARBA00004643"/>
    </source>
</evidence>
<evidence type="ECO:0000256" key="6">
    <source>
        <dbReference type="ARBA" id="ARBA00022692"/>
    </source>
</evidence>
<keyword evidence="6" id="KW-0812">Transmembrane</keyword>
<keyword evidence="8" id="KW-1133">Transmembrane helix</keyword>
<dbReference type="GO" id="GO:0000030">
    <property type="term" value="F:mannosyltransferase activity"/>
    <property type="evidence" value="ECO:0007669"/>
    <property type="project" value="TreeGrafter"/>
</dbReference>
<dbReference type="GO" id="GO:0006506">
    <property type="term" value="P:GPI anchor biosynthetic process"/>
    <property type="evidence" value="ECO:0007669"/>
    <property type="project" value="UniProtKB-KW"/>
</dbReference>
<evidence type="ECO:0000256" key="9">
    <source>
        <dbReference type="ARBA" id="ARBA00023136"/>
    </source>
</evidence>
<keyword evidence="13" id="KW-1185">Reference proteome</keyword>
<sequence length="386" mass="42327">MKQRVTYLVKDPDTFTPEKLQVKDASITLDAVEAVKEHRITFSLDELPAEFRNIVNQFPALHVKWASTKPYSTIPPFTSRVTPGLHILFSQPHSEDALCPIVHALFGPDLKCSSTEKTATPVIQIEGAPPIAELQYFFYLPSLDNLVSHLKHSICPSASQSCREAVDSLREASYLDIDYTQASPSIVVTAFWDSPPSGWSERLSLPSQITTTEVGILMHETNPDPEDIAFSGFLTVLGRDTAPKPTRFQTPSKHYPLSTPQTYTSTFPPPTGLHPTLSIHLSPSITPPDESCTLHTHLTLPSTLFIDRYQFSDPLSLAAHNLLSLRNLTGATDLEAPEWVVPAWGSSALFEVVAPSGEQRGELERKGGNTARGAASGFVLGVRCTE</sequence>
<protein>
    <recommendedName>
        <fullName evidence="4 11">Protein PBN1</fullName>
    </recommendedName>
</protein>
<comment type="subcellular location">
    <subcellularLocation>
        <location evidence="11">Endoplasmic reticulum membrane</location>
        <topology evidence="11">Single-pass membrane protein</topology>
    </subcellularLocation>
    <subcellularLocation>
        <location evidence="1">Endoplasmic reticulum membrane</location>
        <topology evidence="1">Single-pass type III membrane protein</topology>
    </subcellularLocation>
</comment>
<comment type="similarity">
    <text evidence="3 11">Belongs to the PIGX family.</text>
</comment>
<evidence type="ECO:0000256" key="4">
    <source>
        <dbReference type="ARBA" id="ARBA00020410"/>
    </source>
</evidence>
<dbReference type="InterPro" id="IPR013233">
    <property type="entry name" value="PIG-X/PBN1"/>
</dbReference>
<evidence type="ECO:0000313" key="12">
    <source>
        <dbReference type="EMBL" id="KAK3202081.1"/>
    </source>
</evidence>
<comment type="pathway">
    <text evidence="2 11">Glycolipid biosynthesis; glycosylphosphatidylinositol-anchor biosynthesis.</text>
</comment>
<dbReference type="Pfam" id="PF08320">
    <property type="entry name" value="PIG-X"/>
    <property type="match status" value="1"/>
</dbReference>
<comment type="caution">
    <text evidence="12">The sequence shown here is derived from an EMBL/GenBank/DDBJ whole genome shotgun (WGS) entry which is preliminary data.</text>
</comment>
<evidence type="ECO:0000256" key="8">
    <source>
        <dbReference type="ARBA" id="ARBA00022989"/>
    </source>
</evidence>
<keyword evidence="7 11" id="KW-0256">Endoplasmic reticulum</keyword>
<dbReference type="GO" id="GO:0005789">
    <property type="term" value="C:endoplasmic reticulum membrane"/>
    <property type="evidence" value="ECO:0007669"/>
    <property type="project" value="UniProtKB-SubCell"/>
</dbReference>
<dbReference type="GO" id="GO:1990529">
    <property type="term" value="C:glycosylphosphatidylinositol-mannosyltransferase I complex"/>
    <property type="evidence" value="ECO:0007669"/>
    <property type="project" value="TreeGrafter"/>
</dbReference>
<evidence type="ECO:0000256" key="10">
    <source>
        <dbReference type="ARBA" id="ARBA00023180"/>
    </source>
</evidence>
<dbReference type="PANTHER" id="PTHR28533">
    <property type="entry name" value="PROTEIN PBN1"/>
    <property type="match status" value="1"/>
</dbReference>
<evidence type="ECO:0000256" key="7">
    <source>
        <dbReference type="ARBA" id="ARBA00022824"/>
    </source>
</evidence>
<keyword evidence="9" id="KW-0472">Membrane</keyword>
<proteinExistence type="inferred from homology"/>
<keyword evidence="10" id="KW-0325">Glycoprotein</keyword>
<comment type="function">
    <text evidence="11">Required for proper folding and/or the stability of a subset of proteins in the endoplasmic reticulum. Component of glycosylphosphatidylinositol-mannosyltransferase 1 which transfers the first of the 4 mannoses in the GPI-anchor precursors during GPI-anchor biosynthesis. Probably acts by stabilizing the mannosyltransferase GPI14.</text>
</comment>
<dbReference type="InterPro" id="IPR042322">
    <property type="entry name" value="Pbn1"/>
</dbReference>
<dbReference type="SMART" id="SM00780">
    <property type="entry name" value="PIG-X"/>
    <property type="match status" value="1"/>
</dbReference>
<accession>A0AAN6LTW4</accession>
<evidence type="ECO:0000313" key="13">
    <source>
        <dbReference type="Proteomes" id="UP001280581"/>
    </source>
</evidence>
<evidence type="ECO:0000256" key="5">
    <source>
        <dbReference type="ARBA" id="ARBA00022502"/>
    </source>
</evidence>
<evidence type="ECO:0000256" key="3">
    <source>
        <dbReference type="ARBA" id="ARBA00010345"/>
    </source>
</evidence>
<dbReference type="AlphaFoldDB" id="A0AAN6LTW4"/>